<evidence type="ECO:0000313" key="2">
    <source>
        <dbReference type="Proteomes" id="UP000326759"/>
    </source>
</evidence>
<dbReference type="Proteomes" id="UP000326759">
    <property type="component" value="Unassembled WGS sequence"/>
</dbReference>
<name>A0A5N5SMS4_9CRUS</name>
<feature type="non-terminal residue" evidence="1">
    <location>
        <position position="1"/>
    </location>
</feature>
<organism evidence="1 2">
    <name type="scientific">Armadillidium nasatum</name>
    <dbReference type="NCBI Taxonomy" id="96803"/>
    <lineage>
        <taxon>Eukaryota</taxon>
        <taxon>Metazoa</taxon>
        <taxon>Ecdysozoa</taxon>
        <taxon>Arthropoda</taxon>
        <taxon>Crustacea</taxon>
        <taxon>Multicrustacea</taxon>
        <taxon>Malacostraca</taxon>
        <taxon>Eumalacostraca</taxon>
        <taxon>Peracarida</taxon>
        <taxon>Isopoda</taxon>
        <taxon>Oniscidea</taxon>
        <taxon>Crinocheta</taxon>
        <taxon>Armadillidiidae</taxon>
        <taxon>Armadillidium</taxon>
    </lineage>
</organism>
<dbReference type="EMBL" id="SEYY01023367">
    <property type="protein sequence ID" value="KAB7494899.1"/>
    <property type="molecule type" value="Genomic_DNA"/>
</dbReference>
<evidence type="ECO:0000313" key="1">
    <source>
        <dbReference type="EMBL" id="KAB7494899.1"/>
    </source>
</evidence>
<gene>
    <name evidence="1" type="ORF">Anas_04866</name>
</gene>
<sequence length="203" mass="21970">KDISSAELKAGGVVSVKFASETTVAALTPKALFLCDMIGNALLPTRTLVPPGILPDPDVVLTSLTVDLDGRVFVGCSDVSIVEWSARIAIKRSNKLGVVTAQQKSLSSGTTTANSRLIITSNHDSIYATYRDEDEVYVQKYNLENLQFVVEHHISLPSKSWTPSAISSGSSYLIIGAMKNEPFLLFNTAQNTFNVIEVQCIFS</sequence>
<dbReference type="OrthoDB" id="6337112at2759"/>
<dbReference type="AlphaFoldDB" id="A0A5N5SMS4"/>
<proteinExistence type="predicted"/>
<dbReference type="SUPFAM" id="SSF101898">
    <property type="entry name" value="NHL repeat"/>
    <property type="match status" value="1"/>
</dbReference>
<accession>A0A5N5SMS4</accession>
<comment type="caution">
    <text evidence="1">The sequence shown here is derived from an EMBL/GenBank/DDBJ whole genome shotgun (WGS) entry which is preliminary data.</text>
</comment>
<reference evidence="1 2" key="1">
    <citation type="journal article" date="2019" name="PLoS Biol.">
        <title>Sex chromosomes control vertical transmission of feminizing Wolbachia symbionts in an isopod.</title>
        <authorList>
            <person name="Becking T."/>
            <person name="Chebbi M.A."/>
            <person name="Giraud I."/>
            <person name="Moumen B."/>
            <person name="Laverre T."/>
            <person name="Caubet Y."/>
            <person name="Peccoud J."/>
            <person name="Gilbert C."/>
            <person name="Cordaux R."/>
        </authorList>
    </citation>
    <scope>NUCLEOTIDE SEQUENCE [LARGE SCALE GENOMIC DNA]</scope>
    <source>
        <strain evidence="1">ANa2</strain>
        <tissue evidence="1">Whole body excluding digestive tract and cuticle</tissue>
    </source>
</reference>
<keyword evidence="2" id="KW-1185">Reference proteome</keyword>
<protein>
    <submittedName>
        <fullName evidence="1">Uncharacterized protein</fullName>
    </submittedName>
</protein>